<feature type="compositionally biased region" description="Low complexity" evidence="1">
    <location>
        <begin position="266"/>
        <end position="281"/>
    </location>
</feature>
<dbReference type="Proteomes" id="UP000008288">
    <property type="component" value="Segment"/>
</dbReference>
<gene>
    <name evidence="2" type="primary">R49</name>
</gene>
<reference evidence="2 3" key="2">
    <citation type="journal article" date="1996" name="J. Virol.">
        <title>Structure of the rat cytomegalovirus genome termini.</title>
        <authorList>
            <person name="Vink C."/>
            <person name="Beuken E."/>
            <person name="Bruggeman C.A."/>
        </authorList>
    </citation>
    <scope>NUCLEOTIDE SEQUENCE [LARGE SCALE GENOMIC DNA]</scope>
    <source>
        <strain evidence="2 3">Maastricht</strain>
    </source>
</reference>
<reference evidence="2 3" key="4">
    <citation type="journal article" date="1998" name="J. Virol.">
        <title>The R33 G protein-coupled receptor gene of rat cytomegalovirus plays an essential role in the pathogenesis of viral infection.</title>
        <authorList>
            <person name="Beisser P.S."/>
            <person name="Vink C."/>
            <person name="Van Dam J.G."/>
            <person name="Grauls G."/>
            <person name="Vanherle S.J."/>
            <person name="Bruggeman C.A."/>
        </authorList>
    </citation>
    <scope>NUCLEOTIDE SEQUENCE [LARGE SCALE GENOMIC DNA]</scope>
    <source>
        <strain evidence="2 3">Maastricht</strain>
    </source>
</reference>
<dbReference type="Pfam" id="PF03117">
    <property type="entry name" value="Herpes_UL49_1"/>
    <property type="match status" value="1"/>
</dbReference>
<evidence type="ECO:0000313" key="2">
    <source>
        <dbReference type="EMBL" id="AAF99148.1"/>
    </source>
</evidence>
<organismHost>
    <name type="scientific">Rattus</name>
    <name type="common">rats</name>
    <dbReference type="NCBI Taxonomy" id="10114"/>
</organismHost>
<reference evidence="2 3" key="1">
    <citation type="journal article" date="1996" name="J. Gen. Virol.">
        <title>Cloning and sequence analysis of the genes encoding DNA polymerase, glycoprotein B, ICP18.5 and major DNA-binding protein of rat cytomegalovirus.</title>
        <authorList>
            <person name="Beuken E."/>
            <person name="Slobbe R."/>
            <person name="Bruggeman C.A."/>
            <person name="Vink C."/>
        </authorList>
    </citation>
    <scope>NUCLEOTIDE SEQUENCE [LARGE SCALE GENOMIC DNA]</scope>
    <source>
        <strain evidence="2 3">Maastricht</strain>
    </source>
</reference>
<feature type="region of interest" description="Disordered" evidence="1">
    <location>
        <begin position="266"/>
        <end position="287"/>
    </location>
</feature>
<protein>
    <submittedName>
        <fullName evidence="2">PR49</fullName>
    </submittedName>
</protein>
<organism evidence="2 3">
    <name type="scientific">Rat cytomegalovirus (strain Maastricht)</name>
    <dbReference type="NCBI Taxonomy" id="79700"/>
    <lineage>
        <taxon>Viruses</taxon>
        <taxon>Duplodnaviria</taxon>
        <taxon>Heunggongvirae</taxon>
        <taxon>Peploviricota</taxon>
        <taxon>Herviviricetes</taxon>
        <taxon>Herpesvirales</taxon>
        <taxon>Orthoherpesviridae</taxon>
        <taxon>Betaherpesvirinae</taxon>
        <taxon>Muromegalovirus</taxon>
        <taxon>Muromegalovirus muridbeta2</taxon>
        <taxon>Murid betaherpesvirus 2</taxon>
    </lineage>
</organism>
<reference evidence="2 3" key="7">
    <citation type="journal article" date="1999" name="J. Virol.">
        <title>Deletion of the R78 G protein-coupled receptor gene from rat cytomegalovirus results in an attenuated, syncytium-inducing mutant strain.</title>
        <authorList>
            <person name="Beisser P.S."/>
            <person name="Grauls G."/>
            <person name="Bruggeman C.A."/>
            <person name="Vink C."/>
        </authorList>
    </citation>
    <scope>NUCLEOTIDE SEQUENCE [LARGE SCALE GENOMIC DNA]</scope>
    <source>
        <strain evidence="2 3">Maastricht</strain>
    </source>
</reference>
<accession>Q9DWE1</accession>
<dbReference type="EMBL" id="AF232689">
    <property type="protein sequence ID" value="AAF99148.1"/>
    <property type="molecule type" value="Genomic_DNA"/>
</dbReference>
<dbReference type="KEGG" id="vg:940322"/>
<reference evidence="2 3" key="8">
    <citation type="journal article" date="2000" name="J. Virol.">
        <title>The r144 major histocompatibility complex class I-like gene of rat cytomegalovirus is dispensable for both acute and long-term infection in the immunocompromised host.</title>
        <authorList>
            <person name="Beisser P.S."/>
            <person name="Kloover J.S."/>
            <person name="Grauls G.E."/>
            <person name="Blok M.J."/>
            <person name="Bruggeman C.A."/>
            <person name="Vink C."/>
        </authorList>
    </citation>
    <scope>NUCLEOTIDE SEQUENCE [LARGE SCALE GENOMIC DNA]</scope>
    <source>
        <strain evidence="2 3">Maastricht</strain>
    </source>
</reference>
<keyword evidence="3" id="KW-1185">Reference proteome</keyword>
<dbReference type="InterPro" id="IPR004339">
    <property type="entry name" value="UL49"/>
</dbReference>
<dbReference type="GeneID" id="940322"/>
<dbReference type="GO" id="GO:0019033">
    <property type="term" value="C:viral tegument"/>
    <property type="evidence" value="ECO:0007669"/>
    <property type="project" value="InterPro"/>
</dbReference>
<dbReference type="GO" id="GO:0016032">
    <property type="term" value="P:viral process"/>
    <property type="evidence" value="ECO:0007669"/>
    <property type="project" value="InterPro"/>
</dbReference>
<dbReference type="RefSeq" id="NP_064155.1">
    <property type="nucleotide sequence ID" value="NC_002512.2"/>
</dbReference>
<reference evidence="2 3" key="9">
    <citation type="journal article" date="2000" name="J. Virol.">
        <title>Complete DNA sequence of the rat cytomegalovirus genome.</title>
        <authorList>
            <person name="Vink C."/>
            <person name="Beuken E."/>
            <person name="Bruggeman C.A."/>
        </authorList>
    </citation>
    <scope>NUCLEOTIDE SEQUENCE [LARGE SCALE GENOMIC DNA]</scope>
    <source>
        <strain evidence="2 3">Maastricht</strain>
    </source>
</reference>
<dbReference type="OrthoDB" id="2844at10239"/>
<proteinExistence type="predicted"/>
<name>Q9DWE1_RCMVM</name>
<reference evidence="2 3" key="3">
    <citation type="journal article" date="1997" name="J. Gen. Virol.">
        <title>Cloning and functional characterization of the origin of lytic-phase DNA replication of rat cytomegalovirus.</title>
        <authorList>
            <person name="Vink C."/>
            <person name="Beuken E."/>
            <person name="Bruggeman C.A."/>
        </authorList>
    </citation>
    <scope>NUCLEOTIDE SEQUENCE [LARGE SCALE GENOMIC DNA]</scope>
    <source>
        <strain evidence="2 3">Maastricht</strain>
    </source>
</reference>
<evidence type="ECO:0000256" key="1">
    <source>
        <dbReference type="SAM" id="MobiDB-lite"/>
    </source>
</evidence>
<evidence type="ECO:0000313" key="3">
    <source>
        <dbReference type="Proteomes" id="UP000008288"/>
    </source>
</evidence>
<reference evidence="2 3" key="6">
    <citation type="journal article" date="1999" name="J. Gen. Virol.">
        <title>The rat cytomegalovirus R32 gene encodes a virion-associated protein that elicits a strong humoral immune response in infected rats.</title>
        <authorList>
            <person name="Beuken E."/>
            <person name="Grauls G."/>
            <person name="Bruggeman C.A."/>
            <person name="Vink C."/>
        </authorList>
    </citation>
    <scope>NUCLEOTIDE SEQUENCE [LARGE SCALE GENOMIC DNA]</scope>
    <source>
        <strain evidence="2 3">Maastricht</strain>
    </source>
</reference>
<sequence length="525" mass="59288">MRPTRRVIRELFWGVCQHRDRYHLQLLLSGTVDEERDGQRVYCVLNMFVSGKRFLCKDLVDELYCRFLERWSVCSPHARSVARDICRRESMTRHTFVLLSYFYVVRCMERVSRNLSCLYLHAGMTARLEHVFRRYSRQKIDALVDNVTFQGLNDLHQFVFSLPFGIPVPNQASSPCVTFLRAREYETGCDLPVYHRRLSFGERRYAACGDARVSALVSVLRDRCREVPCGNPLYVMAKVFVERYCRRTPRFLVPLGQRSLRCAYRSPGAPRSSDAASAPPGQTADPAAHGCPPWGLSKLATFAASVVLRNGLISSLIDLPVLCYCKTKCSRYAEGGVYEAILCDNCGHCLNMGKDKLEGNHSFALNCIFYYRDRQEKSVIYSTHNDTAHCSLCGNQYLSRERIYELVSADLFGVPTLTVRWRAVIGSNAACGVFGPGTRLDVLLPCSSRTCYGTVVLRDLSVDRIARLVSHSGEFLCPACQNVYRETCLDLAPPSADPSVGAVCPGCAVYSRFSCAELRRRQHVE</sequence>
<reference evidence="2 3" key="5">
    <citation type="journal article" date="1998" name="Virology">
        <title>The Maastricht strain and England strain of rat cytomegalovirus represent different betaherpesvirus species rather than strains.</title>
        <authorList>
            <person name="Beisser P.S."/>
            <person name="Kaptein S.J."/>
            <person name="Beuken E."/>
            <person name="Bruggeman C.A."/>
            <person name="Vink C."/>
        </authorList>
    </citation>
    <scope>NUCLEOTIDE SEQUENCE [LARGE SCALE GENOMIC DNA]</scope>
    <source>
        <strain evidence="2 3">Maastricht</strain>
    </source>
</reference>
<reference evidence="2 3" key="10">
    <citation type="journal article" date="2000" name="Virus Res.">
        <title>Rat cytomegalovirus R89 is a highly conserved gene which expresses a spliced transcript.</title>
        <authorList>
            <person name="Gruijthuijsen Y.K."/>
            <person name="Beuken E."/>
            <person name="Bruggeman C.A."/>
            <person name="Vink C."/>
        </authorList>
    </citation>
    <scope>NUCLEOTIDE SEQUENCE [LARGE SCALE GENOMIC DNA]</scope>
    <source>
        <strain evidence="2 3">Maastricht</strain>
    </source>
</reference>